<accession>A0A2A2M6A9</accession>
<proteinExistence type="predicted"/>
<gene>
    <name evidence="1" type="ORF">WR25_26584</name>
</gene>
<reference evidence="1 2" key="1">
    <citation type="journal article" date="2017" name="Curr. Biol.">
        <title>Genome architecture and evolution of a unichromosomal asexual nematode.</title>
        <authorList>
            <person name="Fradin H."/>
            <person name="Zegar C."/>
            <person name="Gutwein M."/>
            <person name="Lucas J."/>
            <person name="Kovtun M."/>
            <person name="Corcoran D."/>
            <person name="Baugh L.R."/>
            <person name="Kiontke K."/>
            <person name="Gunsalus K."/>
            <person name="Fitch D.H."/>
            <person name="Piano F."/>
        </authorList>
    </citation>
    <scope>NUCLEOTIDE SEQUENCE [LARGE SCALE GENOMIC DNA]</scope>
    <source>
        <strain evidence="1">PF1309</strain>
    </source>
</reference>
<evidence type="ECO:0000313" key="2">
    <source>
        <dbReference type="Proteomes" id="UP000218231"/>
    </source>
</evidence>
<comment type="caution">
    <text evidence="1">The sequence shown here is derived from an EMBL/GenBank/DDBJ whole genome shotgun (WGS) entry which is preliminary data.</text>
</comment>
<protein>
    <submittedName>
        <fullName evidence="1">Uncharacterized protein</fullName>
    </submittedName>
</protein>
<name>A0A2A2M6A9_9BILA</name>
<keyword evidence="2" id="KW-1185">Reference proteome</keyword>
<dbReference type="AlphaFoldDB" id="A0A2A2M6A9"/>
<organism evidence="1 2">
    <name type="scientific">Diploscapter pachys</name>
    <dbReference type="NCBI Taxonomy" id="2018661"/>
    <lineage>
        <taxon>Eukaryota</taxon>
        <taxon>Metazoa</taxon>
        <taxon>Ecdysozoa</taxon>
        <taxon>Nematoda</taxon>
        <taxon>Chromadorea</taxon>
        <taxon>Rhabditida</taxon>
        <taxon>Rhabditina</taxon>
        <taxon>Rhabditomorpha</taxon>
        <taxon>Rhabditoidea</taxon>
        <taxon>Rhabditidae</taxon>
        <taxon>Diploscapter</taxon>
    </lineage>
</organism>
<sequence length="83" mass="8702">MIVGDSIAMPSAISTVATTRSMTMKGRNIRKPIWNAVFSSDGPDFAMSANIVTSLIRVCLTMKACSGAPARSIICVPASWPAA</sequence>
<dbReference type="EMBL" id="LIAE01004556">
    <property type="protein sequence ID" value="PAV93737.1"/>
    <property type="molecule type" value="Genomic_DNA"/>
</dbReference>
<evidence type="ECO:0000313" key="1">
    <source>
        <dbReference type="EMBL" id="PAV93737.1"/>
    </source>
</evidence>
<dbReference type="Proteomes" id="UP000218231">
    <property type="component" value="Unassembled WGS sequence"/>
</dbReference>